<dbReference type="PANTHER" id="PTHR11736">
    <property type="entry name" value="MELANOMA-ASSOCIATED ANTIGEN MAGE ANTIGEN"/>
    <property type="match status" value="1"/>
</dbReference>
<sequence length="358" mass="40732">MSRAHEKCIRGRNDSKSHKTLQATSVVDDESPSCSYSVWEGNSQVPSDTETSSTSQGSWTASSTTIASSGVFDTNSDQSDESQDEEHSFSSNALSSVNPCSEILAIKLEVLQQYLLYKYKMQQPILKEEMLKIVGEDNQDHFADILQKVSDCIEVVFAVDLKEVDSSNHAYELVSKLNLPNNGRVNVGRGLPKTGLLMNILGLIFIKGNRASEEETWEFLNMMEVYAGRKHHIYGEPRKLINTEFVQLKYLEYHQVPNSDPARYEFLWGPRAHAETSKMQVLEFLAKVNDTVPSAFSPWYEEALQDQERKPTKLGHCLQEPSDLISWRPIHHSNHQIMNTGKEDLMQRLLNPYFRNNI</sequence>
<dbReference type="InterPro" id="IPR037445">
    <property type="entry name" value="MAGE"/>
</dbReference>
<dbReference type="OrthoDB" id="205198at2759"/>
<evidence type="ECO:0000256" key="1">
    <source>
        <dbReference type="SAM" id="MobiDB-lite"/>
    </source>
</evidence>
<feature type="compositionally biased region" description="Polar residues" evidence="1">
    <location>
        <begin position="32"/>
        <end position="50"/>
    </location>
</feature>
<dbReference type="GO" id="GO:0005634">
    <property type="term" value="C:nucleus"/>
    <property type="evidence" value="ECO:0007669"/>
    <property type="project" value="TreeGrafter"/>
</dbReference>
<dbReference type="Gene3D" id="1.10.10.1200">
    <property type="entry name" value="MAGE homology domain, winged helix WH1 motif"/>
    <property type="match status" value="1"/>
</dbReference>
<organism evidence="3 4">
    <name type="scientific">Hipposideros armiger</name>
    <name type="common">Great Himalayan leaf-nosed bat</name>
    <dbReference type="NCBI Taxonomy" id="186990"/>
    <lineage>
        <taxon>Eukaryota</taxon>
        <taxon>Metazoa</taxon>
        <taxon>Chordata</taxon>
        <taxon>Craniata</taxon>
        <taxon>Vertebrata</taxon>
        <taxon>Euteleostomi</taxon>
        <taxon>Mammalia</taxon>
        <taxon>Eutheria</taxon>
        <taxon>Laurasiatheria</taxon>
        <taxon>Chiroptera</taxon>
        <taxon>Yinpterochiroptera</taxon>
        <taxon>Rhinolophoidea</taxon>
        <taxon>Hipposideridae</taxon>
        <taxon>Hipposideros</taxon>
    </lineage>
</organism>
<dbReference type="InterPro" id="IPR002190">
    <property type="entry name" value="MHD_dom"/>
</dbReference>
<dbReference type="SMART" id="SM01373">
    <property type="entry name" value="MAGE"/>
    <property type="match status" value="1"/>
</dbReference>
<dbReference type="Pfam" id="PF01454">
    <property type="entry name" value="MAGE"/>
    <property type="match status" value="1"/>
</dbReference>
<gene>
    <name evidence="4" type="primary">LOC109395244</name>
</gene>
<dbReference type="FunFam" id="1.10.10.1210:FF:000001">
    <property type="entry name" value="melanoma-associated antigen D1"/>
    <property type="match status" value="1"/>
</dbReference>
<evidence type="ECO:0000259" key="2">
    <source>
        <dbReference type="PROSITE" id="PS50838"/>
    </source>
</evidence>
<name>A0A8B7T995_HIPAR</name>
<feature type="domain" description="MAGE" evidence="2">
    <location>
        <begin position="104"/>
        <end position="303"/>
    </location>
</feature>
<feature type="region of interest" description="Disordered" evidence="1">
    <location>
        <begin position="1"/>
        <end position="94"/>
    </location>
</feature>
<dbReference type="PANTHER" id="PTHR11736:SF35">
    <property type="entry name" value="MELANOMA-ASSOCIATED ANTIGEN B5"/>
    <property type="match status" value="1"/>
</dbReference>
<dbReference type="GO" id="GO:0000122">
    <property type="term" value="P:negative regulation of transcription by RNA polymerase II"/>
    <property type="evidence" value="ECO:0007669"/>
    <property type="project" value="TreeGrafter"/>
</dbReference>
<feature type="compositionally biased region" description="Basic and acidic residues" evidence="1">
    <location>
        <begin position="1"/>
        <end position="17"/>
    </location>
</feature>
<dbReference type="Pfam" id="PF12440">
    <property type="entry name" value="MAGE_N"/>
    <property type="match status" value="1"/>
</dbReference>
<dbReference type="Gene3D" id="1.10.10.1210">
    <property type="entry name" value="MAGE homology domain, winged helix WH2 motif"/>
    <property type="match status" value="1"/>
</dbReference>
<keyword evidence="3" id="KW-1185">Reference proteome</keyword>
<dbReference type="InterPro" id="IPR021072">
    <property type="entry name" value="MAGE_N"/>
</dbReference>
<dbReference type="PROSITE" id="PS50838">
    <property type="entry name" value="MAGE"/>
    <property type="match status" value="1"/>
</dbReference>
<dbReference type="AlphaFoldDB" id="A0A8B7T995"/>
<reference evidence="4" key="1">
    <citation type="submission" date="2025-08" db="UniProtKB">
        <authorList>
            <consortium name="RefSeq"/>
        </authorList>
    </citation>
    <scope>IDENTIFICATION</scope>
    <source>
        <tissue evidence="4">Muscle</tissue>
    </source>
</reference>
<evidence type="ECO:0000313" key="3">
    <source>
        <dbReference type="Proteomes" id="UP000694851"/>
    </source>
</evidence>
<dbReference type="InterPro" id="IPR041898">
    <property type="entry name" value="MAGE_WH1"/>
</dbReference>
<proteinExistence type="predicted"/>
<evidence type="ECO:0000313" key="4">
    <source>
        <dbReference type="RefSeq" id="XP_019521644.1"/>
    </source>
</evidence>
<accession>A0A8B7T995</accession>
<dbReference type="GeneID" id="109395244"/>
<dbReference type="RefSeq" id="XP_019521644.1">
    <property type="nucleotide sequence ID" value="XM_019666099.1"/>
</dbReference>
<feature type="compositionally biased region" description="Low complexity" evidence="1">
    <location>
        <begin position="51"/>
        <end position="69"/>
    </location>
</feature>
<protein>
    <submittedName>
        <fullName evidence="4">Melanoma-associated antigen B5-like</fullName>
    </submittedName>
</protein>
<dbReference type="Proteomes" id="UP000694851">
    <property type="component" value="Unplaced"/>
</dbReference>
<dbReference type="KEGG" id="hai:109395244"/>
<dbReference type="SMART" id="SM01392">
    <property type="entry name" value="MAGE_N"/>
    <property type="match status" value="1"/>
</dbReference>
<dbReference type="InterPro" id="IPR041899">
    <property type="entry name" value="MAGE_WH2"/>
</dbReference>